<dbReference type="RefSeq" id="XP_005836353.1">
    <property type="nucleotide sequence ID" value="XM_005836296.1"/>
</dbReference>
<dbReference type="AlphaFoldDB" id="L1JMT1"/>
<accession>L1JMT1</accession>
<dbReference type="EnsemblProtists" id="EKX49373">
    <property type="protein sequence ID" value="EKX49373"/>
    <property type="gene ID" value="GUITHDRAFT_104905"/>
</dbReference>
<evidence type="ECO:0000313" key="2">
    <source>
        <dbReference type="EMBL" id="EKX49373.1"/>
    </source>
</evidence>
<reference evidence="4" key="2">
    <citation type="submission" date="2012-11" db="EMBL/GenBank/DDBJ databases">
        <authorList>
            <person name="Kuo A."/>
            <person name="Curtis B.A."/>
            <person name="Tanifuji G."/>
            <person name="Burki F."/>
            <person name="Gruber A."/>
            <person name="Irimia M."/>
            <person name="Maruyama S."/>
            <person name="Arias M.C."/>
            <person name="Ball S.G."/>
            <person name="Gile G.H."/>
            <person name="Hirakawa Y."/>
            <person name="Hopkins J.F."/>
            <person name="Rensing S.A."/>
            <person name="Schmutz J."/>
            <person name="Symeonidi A."/>
            <person name="Elias M."/>
            <person name="Eveleigh R.J."/>
            <person name="Herman E.K."/>
            <person name="Klute M.J."/>
            <person name="Nakayama T."/>
            <person name="Obornik M."/>
            <person name="Reyes-Prieto A."/>
            <person name="Armbrust E.V."/>
            <person name="Aves S.J."/>
            <person name="Beiko R.G."/>
            <person name="Coutinho P."/>
            <person name="Dacks J.B."/>
            <person name="Durnford D.G."/>
            <person name="Fast N.M."/>
            <person name="Green B.R."/>
            <person name="Grisdale C."/>
            <person name="Hempe F."/>
            <person name="Henrissat B."/>
            <person name="Hoppner M.P."/>
            <person name="Ishida K.-I."/>
            <person name="Kim E."/>
            <person name="Koreny L."/>
            <person name="Kroth P.G."/>
            <person name="Liu Y."/>
            <person name="Malik S.-B."/>
            <person name="Maier U.G."/>
            <person name="McRose D."/>
            <person name="Mock T."/>
            <person name="Neilson J.A."/>
            <person name="Onodera N.T."/>
            <person name="Poole A.M."/>
            <person name="Pritham E.J."/>
            <person name="Richards T.A."/>
            <person name="Rocap G."/>
            <person name="Roy S.W."/>
            <person name="Sarai C."/>
            <person name="Schaack S."/>
            <person name="Shirato S."/>
            <person name="Slamovits C.H."/>
            <person name="Spencer D.F."/>
            <person name="Suzuki S."/>
            <person name="Worden A.Z."/>
            <person name="Zauner S."/>
            <person name="Barry K."/>
            <person name="Bell C."/>
            <person name="Bharti A.K."/>
            <person name="Crow J.A."/>
            <person name="Grimwood J."/>
            <person name="Kramer R."/>
            <person name="Lindquist E."/>
            <person name="Lucas S."/>
            <person name="Salamov A."/>
            <person name="McFadden G.I."/>
            <person name="Lane C.E."/>
            <person name="Keeling P.J."/>
            <person name="Gray M.W."/>
            <person name="Grigoriev I.V."/>
            <person name="Archibald J.M."/>
        </authorList>
    </citation>
    <scope>NUCLEOTIDE SEQUENCE</scope>
    <source>
        <strain evidence="4">CCMP2712</strain>
    </source>
</reference>
<evidence type="ECO:0000256" key="1">
    <source>
        <dbReference type="SAM" id="MobiDB-lite"/>
    </source>
</evidence>
<keyword evidence="4" id="KW-1185">Reference proteome</keyword>
<organism evidence="2">
    <name type="scientific">Guillardia theta (strain CCMP2712)</name>
    <name type="common">Cryptophyte</name>
    <dbReference type="NCBI Taxonomy" id="905079"/>
    <lineage>
        <taxon>Eukaryota</taxon>
        <taxon>Cryptophyceae</taxon>
        <taxon>Pyrenomonadales</taxon>
        <taxon>Geminigeraceae</taxon>
        <taxon>Guillardia</taxon>
    </lineage>
</organism>
<feature type="compositionally biased region" description="Basic and acidic residues" evidence="1">
    <location>
        <begin position="7"/>
        <end position="57"/>
    </location>
</feature>
<gene>
    <name evidence="2" type="ORF">GUITHDRAFT_104905</name>
</gene>
<evidence type="ECO:0000313" key="3">
    <source>
        <dbReference type="EnsemblProtists" id="EKX49373"/>
    </source>
</evidence>
<reference evidence="3" key="3">
    <citation type="submission" date="2015-06" db="UniProtKB">
        <authorList>
            <consortium name="EnsemblProtists"/>
        </authorList>
    </citation>
    <scope>IDENTIFICATION</scope>
</reference>
<dbReference type="Proteomes" id="UP000011087">
    <property type="component" value="Unassembled WGS sequence"/>
</dbReference>
<dbReference type="KEGG" id="gtt:GUITHDRAFT_104905"/>
<dbReference type="GeneID" id="17306015"/>
<feature type="region of interest" description="Disordered" evidence="1">
    <location>
        <begin position="1"/>
        <end position="57"/>
    </location>
</feature>
<name>L1JMT1_GUITC</name>
<protein>
    <submittedName>
        <fullName evidence="2 3">Uncharacterized protein</fullName>
    </submittedName>
</protein>
<feature type="compositionally biased region" description="Basic and acidic residues" evidence="1">
    <location>
        <begin position="335"/>
        <end position="346"/>
    </location>
</feature>
<evidence type="ECO:0000313" key="4">
    <source>
        <dbReference type="Proteomes" id="UP000011087"/>
    </source>
</evidence>
<feature type="region of interest" description="Disordered" evidence="1">
    <location>
        <begin position="323"/>
        <end position="355"/>
    </location>
</feature>
<dbReference type="HOGENOM" id="CLU_494740_0_0_1"/>
<proteinExistence type="predicted"/>
<reference evidence="2 4" key="1">
    <citation type="journal article" date="2012" name="Nature">
        <title>Algal genomes reveal evolutionary mosaicism and the fate of nucleomorphs.</title>
        <authorList>
            <consortium name="DOE Joint Genome Institute"/>
            <person name="Curtis B.A."/>
            <person name="Tanifuji G."/>
            <person name="Burki F."/>
            <person name="Gruber A."/>
            <person name="Irimia M."/>
            <person name="Maruyama S."/>
            <person name="Arias M.C."/>
            <person name="Ball S.G."/>
            <person name="Gile G.H."/>
            <person name="Hirakawa Y."/>
            <person name="Hopkins J.F."/>
            <person name="Kuo A."/>
            <person name="Rensing S.A."/>
            <person name="Schmutz J."/>
            <person name="Symeonidi A."/>
            <person name="Elias M."/>
            <person name="Eveleigh R.J."/>
            <person name="Herman E.K."/>
            <person name="Klute M.J."/>
            <person name="Nakayama T."/>
            <person name="Obornik M."/>
            <person name="Reyes-Prieto A."/>
            <person name="Armbrust E.V."/>
            <person name="Aves S.J."/>
            <person name="Beiko R.G."/>
            <person name="Coutinho P."/>
            <person name="Dacks J.B."/>
            <person name="Durnford D.G."/>
            <person name="Fast N.M."/>
            <person name="Green B.R."/>
            <person name="Grisdale C.J."/>
            <person name="Hempel F."/>
            <person name="Henrissat B."/>
            <person name="Hoppner M.P."/>
            <person name="Ishida K."/>
            <person name="Kim E."/>
            <person name="Koreny L."/>
            <person name="Kroth P.G."/>
            <person name="Liu Y."/>
            <person name="Malik S.B."/>
            <person name="Maier U.G."/>
            <person name="McRose D."/>
            <person name="Mock T."/>
            <person name="Neilson J.A."/>
            <person name="Onodera N.T."/>
            <person name="Poole A.M."/>
            <person name="Pritham E.J."/>
            <person name="Richards T.A."/>
            <person name="Rocap G."/>
            <person name="Roy S.W."/>
            <person name="Sarai C."/>
            <person name="Schaack S."/>
            <person name="Shirato S."/>
            <person name="Slamovits C.H."/>
            <person name="Spencer D.F."/>
            <person name="Suzuki S."/>
            <person name="Worden A.Z."/>
            <person name="Zauner S."/>
            <person name="Barry K."/>
            <person name="Bell C."/>
            <person name="Bharti A.K."/>
            <person name="Crow J.A."/>
            <person name="Grimwood J."/>
            <person name="Kramer R."/>
            <person name="Lindquist E."/>
            <person name="Lucas S."/>
            <person name="Salamov A."/>
            <person name="McFadden G.I."/>
            <person name="Lane C.E."/>
            <person name="Keeling P.J."/>
            <person name="Gray M.W."/>
            <person name="Grigoriev I.V."/>
            <person name="Archibald J.M."/>
        </authorList>
    </citation>
    <scope>NUCLEOTIDE SEQUENCE</scope>
    <source>
        <strain evidence="2 4">CCMP2712</strain>
    </source>
</reference>
<dbReference type="EMBL" id="JH992982">
    <property type="protein sequence ID" value="EKX49373.1"/>
    <property type="molecule type" value="Genomic_DNA"/>
</dbReference>
<dbReference type="PaxDb" id="55529-EKX49373"/>
<sequence length="551" mass="62787">MSGGGGGEKEVREVREVRTEEDRDQEGQEERETKTQRTRGNEEEEMRGSDQAIERKKKEEKAKAEIWRVFNEVLLDDIKRRRSIRLRDVSAVSLVSSADLPQVFKIIINETYEGGERHLDGSFAYPASRLVTPHGHPNVDMVLVLADRFTGSYQLAEKTRTKKAGGDAELQLEQELAKLRQEEAMLKARDKKDKRLLAVWEEIGKISQLLSSKRHELQGKWLRGITMSLGSNQREWGKSKDVSFVEVARRAGVDKSVAESAVREMWSTFGSRACSGERQELLLSCGKLMAEGKKYWFIPKPIHAETVPGRDCLRLPSGAIRIPNKKQSVDASQDCADHRGQTRDEPQQEINSTDGSVTLRSEDGEVMLTLPEEEGDINFARNEALRRAREHYQQSLLRKIEMEKAHEDEIAERRKQAEYAASMQIPQACPTVDLLYGWTNIKYLHSLSLTRPALPVSPLVGSQKDVASIMRSSYLEDIKQRAEMKKSKQLMKVEQERQLLERIAEGMVLDHVAQQAHKVQMRRELQGYIKESQENAVAKATPYCQHRPCID</sequence>